<keyword evidence="1" id="KW-1133">Transmembrane helix</keyword>
<feature type="transmembrane region" description="Helical" evidence="1">
    <location>
        <begin position="724"/>
        <end position="744"/>
    </location>
</feature>
<comment type="caution">
    <text evidence="2">The sequence shown here is derived from an EMBL/GenBank/DDBJ whole genome shotgun (WGS) entry which is preliminary data.</text>
</comment>
<dbReference type="VEuPathDB" id="AmoebaDB:NF0127310"/>
<name>A0A6A5BVT9_NAEFO</name>
<feature type="transmembrane region" description="Helical" evidence="1">
    <location>
        <begin position="751"/>
        <end position="774"/>
    </location>
</feature>
<organism evidence="2 3">
    <name type="scientific">Naegleria fowleri</name>
    <name type="common">Brain eating amoeba</name>
    <dbReference type="NCBI Taxonomy" id="5763"/>
    <lineage>
        <taxon>Eukaryota</taxon>
        <taxon>Discoba</taxon>
        <taxon>Heterolobosea</taxon>
        <taxon>Tetramitia</taxon>
        <taxon>Eutetramitia</taxon>
        <taxon>Vahlkampfiidae</taxon>
        <taxon>Naegleria</taxon>
    </lineage>
</organism>
<keyword evidence="1" id="KW-0472">Membrane</keyword>
<proteinExistence type="predicted"/>
<protein>
    <submittedName>
        <fullName evidence="2">Uncharacterized protein</fullName>
    </submittedName>
</protein>
<dbReference type="GeneID" id="68110127"/>
<keyword evidence="3" id="KW-1185">Reference proteome</keyword>
<feature type="transmembrane region" description="Helical" evidence="1">
    <location>
        <begin position="604"/>
        <end position="626"/>
    </location>
</feature>
<evidence type="ECO:0000256" key="1">
    <source>
        <dbReference type="SAM" id="Phobius"/>
    </source>
</evidence>
<dbReference type="Proteomes" id="UP000444721">
    <property type="component" value="Unassembled WGS sequence"/>
</dbReference>
<dbReference type="VEuPathDB" id="AmoebaDB:FDP41_002909"/>
<evidence type="ECO:0000313" key="3">
    <source>
        <dbReference type="Proteomes" id="UP000444721"/>
    </source>
</evidence>
<dbReference type="RefSeq" id="XP_044563107.1">
    <property type="nucleotide sequence ID" value="XM_044706155.1"/>
</dbReference>
<feature type="transmembrane region" description="Helical" evidence="1">
    <location>
        <begin position="568"/>
        <end position="592"/>
    </location>
</feature>
<reference evidence="2 3" key="1">
    <citation type="journal article" date="2019" name="Sci. Rep.">
        <title>Nanopore sequencing improves the draft genome of the human pathogenic amoeba Naegleria fowleri.</title>
        <authorList>
            <person name="Liechti N."/>
            <person name="Schurch N."/>
            <person name="Bruggmann R."/>
            <person name="Wittwer M."/>
        </authorList>
    </citation>
    <scope>NUCLEOTIDE SEQUENCE [LARGE SCALE GENOMIC DNA]</scope>
    <source>
        <strain evidence="2 3">ATCC 30894</strain>
    </source>
</reference>
<accession>A0A6A5BVT9</accession>
<dbReference type="AlphaFoldDB" id="A0A6A5BVT9"/>
<dbReference type="VEuPathDB" id="AmoebaDB:NfTy_055660"/>
<sequence length="934" mass="106165">MPKTTVHQLYNQSGKNVTLMETADTVLNISIEDYVQVINKTFVNNVLEFTYTPPEDHEDDDLFFQTKITRDTSHTPNRYYGFVKLGSETIQIIVPSKMSYKLYLSDTIKVSETSTTLPTDFKFWKTLEVTIQMKQEDHSVGTSYTLDGKECDDIILYNDALTYKSKDISEKIYVFSLDYSLTTDVLLGRYQKRGDKQDDKTKLYPSYWIKAEPEGHYKPVSDFTHSGLTLKELIELSPYELEVDDKDSTKSKMVDKASRECAVAFDTLVRYCMDDDLRSMFFNQHKPTLDAALQDILNHSIPGYAQTASDFYKKYSIAYLAHALETSSKDEALKKVDFKRVTNYIRDGVIQDANYITQSSLLYNYGYKRAVKRIVDYIQDSTNTSKTYWAEQLYLYYSQESVLTKIVQSLLVTDTTDKERSKTFMNSIMFKMNLLDPSQRFSQNLYEKIMVAMYNESSLEWMRQFVMNEEEVLKHPEDHQDEINTFAQMLEDTAKRMSDTLQQQLLEDLARIVRTNLQAGLELYIMAMRCNVDKSFLPENKSLTKFYDKWQPKSTIGKMIKEGLPKSFGRLAFGSLSVIANGFSMYFIMSAAGSFSSLQPAEKAMVIATLVFMGVDAISQTIARSVKLIKDYRRLKAAGQAMFESIEMVELNRSGPEHGESYRLMAKEGLQNTKSSFAKRFRENLKSIDGMMRVIGAIGIAVNIGFTVYSLIKAIQSGDPAAIGLNSALILTQVVEGITLVLSLGLQGSGAVANAVIGNIASVISLALIIAMLFQKQPTTIQAFVGDDRMAYYRFHDMNEIPTFNNFEQRMKEDDFSSVSQLVSPSHNKKLVLKPDGLTVVDVKDKTETHIVKFNNPSNVAVNMTFTLEKITAQTATDSTPLAIFKFDPAPQFTFKDLPLYLVLQDDGKIMVRNQDRTKIYPITSENFKPSPKN</sequence>
<evidence type="ECO:0000313" key="2">
    <source>
        <dbReference type="EMBL" id="KAF0978394.1"/>
    </source>
</evidence>
<dbReference type="EMBL" id="VFQX01000030">
    <property type="protein sequence ID" value="KAF0978394.1"/>
    <property type="molecule type" value="Genomic_DNA"/>
</dbReference>
<feature type="transmembrane region" description="Helical" evidence="1">
    <location>
        <begin position="690"/>
        <end position="712"/>
    </location>
</feature>
<keyword evidence="1" id="KW-0812">Transmembrane</keyword>
<gene>
    <name evidence="2" type="ORF">FDP41_002909</name>
</gene>